<dbReference type="SUPFAM" id="SSF54211">
    <property type="entry name" value="Ribosomal protein S5 domain 2-like"/>
    <property type="match status" value="1"/>
</dbReference>
<dbReference type="Gene3D" id="3.30.1370.100">
    <property type="entry name" value="MutL, C-terminal domain, regulatory subdomain"/>
    <property type="match status" value="1"/>
</dbReference>
<proteinExistence type="inferred from homology"/>
<dbReference type="EMBL" id="JYPD01000017">
    <property type="protein sequence ID" value="KXK09434.1"/>
    <property type="molecule type" value="Genomic_DNA"/>
</dbReference>
<dbReference type="SMART" id="SM01340">
    <property type="entry name" value="DNA_mis_repair"/>
    <property type="match status" value="1"/>
</dbReference>
<dbReference type="InterPro" id="IPR014721">
    <property type="entry name" value="Ribsml_uS5_D2-typ_fold_subgr"/>
</dbReference>
<evidence type="ECO:0000259" key="5">
    <source>
        <dbReference type="SMART" id="SM00853"/>
    </source>
</evidence>
<dbReference type="GO" id="GO:0030983">
    <property type="term" value="F:mismatched DNA binding"/>
    <property type="evidence" value="ECO:0007669"/>
    <property type="project" value="InterPro"/>
</dbReference>
<dbReference type="GO" id="GO:0006298">
    <property type="term" value="P:mismatch repair"/>
    <property type="evidence" value="ECO:0007669"/>
    <property type="project" value="UniProtKB-UniRule"/>
</dbReference>
<dbReference type="GO" id="GO:0140664">
    <property type="term" value="F:ATP-dependent DNA damage sensor activity"/>
    <property type="evidence" value="ECO:0007669"/>
    <property type="project" value="InterPro"/>
</dbReference>
<sequence length="596" mass="67587">MKNNKIKILEYDIINKIAAGEVIERPASVIKEAIENSLDAGADKLEITLENGGLNLIEIKDNGSGMDEDDAKLAFVQHATSKITAIEDLNNIHTLGFRGEALASIASISQSSIHTYDSNSEPLLVKSINSKVTVEPAAARSRGTTLTVRNIFHNVPARKKFMRSERTELRNCLDTIISSALANPKVTYSVTNNGRTILDLKSTKSYLTRTADIFKFDKESLIQLSYDGPDIKIYGYIGHPSLARTSSNYQYIYVNNRPVTDKLLNKAVKDGFQSSISKEMRPCYFIFIEIASTEVDVNVHPRKSEVRFANPGLVFLRLKNAVAGTLEQRLKKQLSERINSTSVVNPLRNIEHKNYQNSRNLHTRAESRSIDEQSIQKSLQFTKELLSFEPTKLEVKNFEQTEFLSYYIQVFSTYIITQRGDKLLLIDQHAADERIKYEQFFKSLKNDDEVISSQDLLVPIELELTDSELISIEEQKAVIEKLGFKIERLSSKSWQLTAYPVLLGNLDFESLIREIISQIEETPEAGSQAYTEHLEKVVATMACHGSIRAGQKLHNSEIEKLINDLFNCELPYSCPHGRPIIWELSKEDLEKQFKRR</sequence>
<dbReference type="AlphaFoldDB" id="A0A136KJ49"/>
<dbReference type="InterPro" id="IPR042120">
    <property type="entry name" value="MutL_C_dimsub"/>
</dbReference>
<dbReference type="Proteomes" id="UP000070449">
    <property type="component" value="Unassembled WGS sequence"/>
</dbReference>
<evidence type="ECO:0000256" key="4">
    <source>
        <dbReference type="HAMAP-Rule" id="MF_00149"/>
    </source>
</evidence>
<dbReference type="GO" id="GO:0005524">
    <property type="term" value="F:ATP binding"/>
    <property type="evidence" value="ECO:0007669"/>
    <property type="project" value="InterPro"/>
</dbReference>
<dbReference type="PANTHER" id="PTHR10073">
    <property type="entry name" value="DNA MISMATCH REPAIR PROTEIN MLH, PMS, MUTL"/>
    <property type="match status" value="1"/>
</dbReference>
<comment type="function">
    <text evidence="4">This protein is involved in the repair of mismatches in DNA. It is required for dam-dependent methyl-directed DNA mismatch repair. May act as a 'molecular matchmaker', a protein that promotes the formation of a stable complex between two or more DNA-binding proteins in an ATP-dependent manner without itself being part of a final effector complex.</text>
</comment>
<dbReference type="CDD" id="cd16926">
    <property type="entry name" value="HATPase_MutL-MLH-PMS-like"/>
    <property type="match status" value="1"/>
</dbReference>
<dbReference type="GO" id="GO:0032300">
    <property type="term" value="C:mismatch repair complex"/>
    <property type="evidence" value="ECO:0007669"/>
    <property type="project" value="InterPro"/>
</dbReference>
<dbReference type="Pfam" id="PF13589">
    <property type="entry name" value="HATPase_c_3"/>
    <property type="match status" value="1"/>
</dbReference>
<dbReference type="STRING" id="1617427.UZ20_WS6002000483"/>
<dbReference type="Gene3D" id="3.30.565.10">
    <property type="entry name" value="Histidine kinase-like ATPase, C-terminal domain"/>
    <property type="match status" value="1"/>
</dbReference>
<feature type="domain" description="DNA mismatch repair protein S5" evidence="6">
    <location>
        <begin position="210"/>
        <end position="327"/>
    </location>
</feature>
<reference evidence="7 8" key="1">
    <citation type="submission" date="2015-02" db="EMBL/GenBank/DDBJ databases">
        <title>Improved understanding of the partial-nitritation anammox process through 23 genomes representing the majority of the microbial community.</title>
        <authorList>
            <person name="Speth D.R."/>
            <person name="In T Zandt M."/>
            <person name="Guerrero Cruz S."/>
            <person name="Jetten M.S."/>
            <person name="Dutilh B.E."/>
        </authorList>
    </citation>
    <scope>NUCLEOTIDE SEQUENCE [LARGE SCALE GENOMIC DNA]</scope>
    <source>
        <strain evidence="7">OLB21</strain>
    </source>
</reference>
<dbReference type="SUPFAM" id="SSF55874">
    <property type="entry name" value="ATPase domain of HSP90 chaperone/DNA topoisomerase II/histidine kinase"/>
    <property type="match status" value="1"/>
</dbReference>
<keyword evidence="2 4" id="KW-0227">DNA damage</keyword>
<dbReference type="HAMAP" id="MF_00149">
    <property type="entry name" value="DNA_mis_repair"/>
    <property type="match status" value="1"/>
</dbReference>
<comment type="similarity">
    <text evidence="1 4">Belongs to the DNA mismatch repair MutL/HexB family.</text>
</comment>
<dbReference type="SMART" id="SM00853">
    <property type="entry name" value="MutL_C"/>
    <property type="match status" value="1"/>
</dbReference>
<organism evidence="7 8">
    <name type="scientific">candidate division WS6 bacterium OLB21</name>
    <dbReference type="NCBI Taxonomy" id="1617427"/>
    <lineage>
        <taxon>Bacteria</taxon>
        <taxon>Candidatus Dojkabacteria</taxon>
    </lineage>
</organism>
<evidence type="ECO:0000256" key="3">
    <source>
        <dbReference type="ARBA" id="ARBA00023204"/>
    </source>
</evidence>
<dbReference type="CDD" id="cd00782">
    <property type="entry name" value="MutL_Trans"/>
    <property type="match status" value="1"/>
</dbReference>
<dbReference type="InterPro" id="IPR020667">
    <property type="entry name" value="DNA_mismatch_repair_MutL"/>
</dbReference>
<dbReference type="InterPro" id="IPR038973">
    <property type="entry name" value="MutL/Mlh/Pms-like"/>
</dbReference>
<dbReference type="Gene3D" id="3.30.230.10">
    <property type="match status" value="1"/>
</dbReference>
<dbReference type="InterPro" id="IPR002099">
    <property type="entry name" value="MutL/Mlh/PMS"/>
</dbReference>
<feature type="domain" description="MutL C-terminal dimerisation" evidence="5">
    <location>
        <begin position="407"/>
        <end position="553"/>
    </location>
</feature>
<evidence type="ECO:0000256" key="1">
    <source>
        <dbReference type="ARBA" id="ARBA00006082"/>
    </source>
</evidence>
<dbReference type="InterPro" id="IPR042121">
    <property type="entry name" value="MutL_C_regsub"/>
</dbReference>
<dbReference type="InterPro" id="IPR036890">
    <property type="entry name" value="HATPase_C_sf"/>
</dbReference>
<dbReference type="Pfam" id="PF01119">
    <property type="entry name" value="DNA_mis_repair"/>
    <property type="match status" value="1"/>
</dbReference>
<evidence type="ECO:0000256" key="2">
    <source>
        <dbReference type="ARBA" id="ARBA00022763"/>
    </source>
</evidence>
<comment type="caution">
    <text evidence="7">The sequence shown here is derived from an EMBL/GenBank/DDBJ whole genome shotgun (WGS) entry which is preliminary data.</text>
</comment>
<keyword evidence="3 4" id="KW-0234">DNA repair</keyword>
<name>A0A136KJ49_9BACT</name>
<accession>A0A136KJ49</accession>
<dbReference type="InterPro" id="IPR020568">
    <property type="entry name" value="Ribosomal_Su5_D2-typ_SF"/>
</dbReference>
<dbReference type="PANTHER" id="PTHR10073:SF12">
    <property type="entry name" value="DNA MISMATCH REPAIR PROTEIN MLH1"/>
    <property type="match status" value="1"/>
</dbReference>
<dbReference type="FunFam" id="3.30.565.10:FF:000003">
    <property type="entry name" value="DNA mismatch repair endonuclease MutL"/>
    <property type="match status" value="1"/>
</dbReference>
<dbReference type="InterPro" id="IPR014762">
    <property type="entry name" value="DNA_mismatch_repair_CS"/>
</dbReference>
<dbReference type="Gene3D" id="3.30.1540.20">
    <property type="entry name" value="MutL, C-terminal domain, dimerisation subdomain"/>
    <property type="match status" value="1"/>
</dbReference>
<dbReference type="PROSITE" id="PS00058">
    <property type="entry name" value="DNA_MISMATCH_REPAIR_1"/>
    <property type="match status" value="1"/>
</dbReference>
<dbReference type="InterPro" id="IPR037198">
    <property type="entry name" value="MutL_C_sf"/>
</dbReference>
<dbReference type="GO" id="GO:0016887">
    <property type="term" value="F:ATP hydrolysis activity"/>
    <property type="evidence" value="ECO:0007669"/>
    <property type="project" value="InterPro"/>
</dbReference>
<protein>
    <recommendedName>
        <fullName evidence="4">DNA mismatch repair protein MutL</fullName>
    </recommendedName>
</protein>
<evidence type="ECO:0000313" key="8">
    <source>
        <dbReference type="Proteomes" id="UP000070449"/>
    </source>
</evidence>
<evidence type="ECO:0000259" key="6">
    <source>
        <dbReference type="SMART" id="SM01340"/>
    </source>
</evidence>
<dbReference type="InterPro" id="IPR014790">
    <property type="entry name" value="MutL_C"/>
</dbReference>
<dbReference type="PATRIC" id="fig|1617427.3.peg.503"/>
<dbReference type="SUPFAM" id="SSF118116">
    <property type="entry name" value="DNA mismatch repair protein MutL"/>
    <property type="match status" value="1"/>
</dbReference>
<dbReference type="InterPro" id="IPR013507">
    <property type="entry name" value="DNA_mismatch_S5_2-like"/>
</dbReference>
<gene>
    <name evidence="4 7" type="primary">mutL</name>
    <name evidence="7" type="ORF">UZ20_WS6002000483</name>
</gene>
<dbReference type="Pfam" id="PF08676">
    <property type="entry name" value="MutL_C"/>
    <property type="match status" value="1"/>
</dbReference>
<evidence type="ECO:0000313" key="7">
    <source>
        <dbReference type="EMBL" id="KXK09434.1"/>
    </source>
</evidence>
<dbReference type="NCBIfam" id="TIGR00585">
    <property type="entry name" value="mutl"/>
    <property type="match status" value="1"/>
</dbReference>